<dbReference type="InterPro" id="IPR036010">
    <property type="entry name" value="2Fe-2S_ferredoxin-like_sf"/>
</dbReference>
<keyword evidence="13" id="KW-0874">Quinone</keyword>
<comment type="function">
    <text evidence="13">NDH-1 shuttles electrons from NADH, via FMN and iron-sulfur (Fe-S) centers, to quinones in the respiratory chain. Couples the redox reaction to proton translocation (for every two electrons transferred, four hydrogen ions are translocated across the cytoplasmic membrane), and thus conserves the redox energy in a proton gradient.</text>
</comment>
<sequence>MKVNIDGRELDLPAGTSALDAVFAAGGDVPYFCAHEYLSPVGACRMCLVEAGTPRKNPDGSFIMDGEGENAAPKIFWFPKPMASCTLQATEGMHIRSTSQAVKKGQAGMMEFTLLNHPLDCPTCDKGGACELQDRAYEYGYGASRFGFDRRHADKHYPLSEHVILDQERCIHCKRCVRYFEEVPGQEVLDFIERGGHTFIDTQEGTLPEGFAGNITDICPVGALLDNVARFRGRNWEYDHAQTTCTLCPVGCSITADARAGRLERVVAHENREVNEAWICDAGRFGHVFASEERLTAPMVRSAEGKLVPATWDAAISAIRAGLEGLEPSDLALYLHADSTLEEGIAAAAFATLSGSESVDFSPRYSVGLDSVPPTLSEVAQSDAVIVVGADLEQEAPVVELRIQEMLRGGLLPAEFAHGTAIADLRLVERPNRKRERLAVFASAPTRLAAQAGISGQEGPLGVLQGLSGALLGGAFSSEAVKQATELLRTAERPILILGAEVLNGGADLLKLLRSLPEKLKVLAIPAGANARGLAHLNLVPVGKGLGYGKVAETRAALVSRLDPAADGLLSARRPGFLIVHESHLTETALLADVVLPAVTNYEKKGTTVNLEGRLLPLNPAAIDAGESADLIRALAAAAEALGLRTKVRGVRSAQTLLQERFGVDLATLPAAGRIVPLGSRYDAPTGLLLHPRLWRARMRRSGPIELPLAYPSPNPSANLVAGDD</sequence>
<dbReference type="EMBL" id="BMQL01000001">
    <property type="protein sequence ID" value="GGQ95131.1"/>
    <property type="molecule type" value="Genomic_DNA"/>
</dbReference>
<dbReference type="GO" id="GO:0016020">
    <property type="term" value="C:membrane"/>
    <property type="evidence" value="ECO:0007669"/>
    <property type="project" value="UniProtKB-SubCell"/>
</dbReference>
<dbReference type="Pfam" id="PF00384">
    <property type="entry name" value="Molybdopterin"/>
    <property type="match status" value="2"/>
</dbReference>
<dbReference type="RefSeq" id="WP_189087829.1">
    <property type="nucleotide sequence ID" value="NZ_BMQL01000001.1"/>
</dbReference>
<comment type="subcellular location">
    <subcellularLocation>
        <location evidence="2">Membrane</location>
    </subcellularLocation>
</comment>
<dbReference type="SMART" id="SM00929">
    <property type="entry name" value="NADH-G_4Fe-4S_3"/>
    <property type="match status" value="1"/>
</dbReference>
<evidence type="ECO:0000256" key="10">
    <source>
        <dbReference type="ARBA" id="ARBA00023027"/>
    </source>
</evidence>
<keyword evidence="6 13" id="KW-0479">Metal-binding</keyword>
<evidence type="ECO:0000259" key="15">
    <source>
        <dbReference type="PROSITE" id="PS51839"/>
    </source>
</evidence>
<evidence type="ECO:0000256" key="11">
    <source>
        <dbReference type="ARBA" id="ARBA00023136"/>
    </source>
</evidence>
<feature type="domain" description="4Fe-4S His(Cys)3-ligated-type" evidence="15">
    <location>
        <begin position="101"/>
        <end position="140"/>
    </location>
</feature>
<keyword evidence="4 13" id="KW-0004">4Fe-4S</keyword>
<evidence type="ECO:0000256" key="9">
    <source>
        <dbReference type="ARBA" id="ARBA00023014"/>
    </source>
</evidence>
<dbReference type="GO" id="GO:0051537">
    <property type="term" value="F:2 iron, 2 sulfur cluster binding"/>
    <property type="evidence" value="ECO:0007669"/>
    <property type="project" value="UniProtKB-UniRule"/>
</dbReference>
<dbReference type="PROSITE" id="PS00642">
    <property type="entry name" value="COMPLEX1_75K_2"/>
    <property type="match status" value="1"/>
</dbReference>
<reference evidence="16" key="1">
    <citation type="journal article" date="2014" name="Int. J. Syst. Evol. Microbiol.">
        <title>Complete genome sequence of Corynebacterium casei LMG S-19264T (=DSM 44701T), isolated from a smear-ripened cheese.</title>
        <authorList>
            <consortium name="US DOE Joint Genome Institute (JGI-PGF)"/>
            <person name="Walter F."/>
            <person name="Albersmeier A."/>
            <person name="Kalinowski J."/>
            <person name="Ruckert C."/>
        </authorList>
    </citation>
    <scope>NUCLEOTIDE SEQUENCE</scope>
    <source>
        <strain evidence="16">JCM 31311</strain>
    </source>
</reference>
<dbReference type="Gene3D" id="3.40.50.740">
    <property type="match status" value="2"/>
</dbReference>
<evidence type="ECO:0000313" key="16">
    <source>
        <dbReference type="EMBL" id="GGQ95131.1"/>
    </source>
</evidence>
<dbReference type="Pfam" id="PF22117">
    <property type="entry name" value="Fer4_Nqo3"/>
    <property type="match status" value="1"/>
</dbReference>
<keyword evidence="17" id="KW-1185">Reference proteome</keyword>
<dbReference type="SUPFAM" id="SSF54862">
    <property type="entry name" value="4Fe-4S ferredoxins"/>
    <property type="match status" value="1"/>
</dbReference>
<keyword evidence="10 13" id="KW-0520">NAD</keyword>
<dbReference type="SMART" id="SM00926">
    <property type="entry name" value="Molybdop_Fe4S4"/>
    <property type="match status" value="1"/>
</dbReference>
<evidence type="ECO:0000256" key="4">
    <source>
        <dbReference type="ARBA" id="ARBA00022485"/>
    </source>
</evidence>
<dbReference type="Proteomes" id="UP000603865">
    <property type="component" value="Unassembled WGS sequence"/>
</dbReference>
<evidence type="ECO:0000256" key="7">
    <source>
        <dbReference type="ARBA" id="ARBA00022967"/>
    </source>
</evidence>
<evidence type="ECO:0000256" key="12">
    <source>
        <dbReference type="ARBA" id="ARBA00047712"/>
    </source>
</evidence>
<dbReference type="NCBIfam" id="TIGR01973">
    <property type="entry name" value="NuoG"/>
    <property type="match status" value="1"/>
</dbReference>
<dbReference type="GO" id="GO:0048038">
    <property type="term" value="F:quinone binding"/>
    <property type="evidence" value="ECO:0007669"/>
    <property type="project" value="UniProtKB-UniRule"/>
</dbReference>
<gene>
    <name evidence="16" type="ORF">GCM10008957_04330</name>
</gene>
<evidence type="ECO:0000256" key="6">
    <source>
        <dbReference type="ARBA" id="ARBA00022723"/>
    </source>
</evidence>
<dbReference type="Gene3D" id="3.40.228.10">
    <property type="entry name" value="Dimethylsulfoxide Reductase, domain 2"/>
    <property type="match status" value="1"/>
</dbReference>
<evidence type="ECO:0000256" key="5">
    <source>
        <dbReference type="ARBA" id="ARBA00022714"/>
    </source>
</evidence>
<dbReference type="Pfam" id="PF13510">
    <property type="entry name" value="Fer2_4"/>
    <property type="match status" value="1"/>
</dbReference>
<dbReference type="Gene3D" id="3.30.70.20">
    <property type="match status" value="1"/>
</dbReference>
<evidence type="ECO:0000256" key="8">
    <source>
        <dbReference type="ARBA" id="ARBA00023004"/>
    </source>
</evidence>
<dbReference type="GO" id="GO:0042773">
    <property type="term" value="P:ATP synthesis coupled electron transport"/>
    <property type="evidence" value="ECO:0007669"/>
    <property type="project" value="InterPro"/>
</dbReference>
<evidence type="ECO:0000256" key="1">
    <source>
        <dbReference type="ARBA" id="ARBA00001966"/>
    </source>
</evidence>
<accession>A0A918BW01</accession>
<dbReference type="InterPro" id="IPR010228">
    <property type="entry name" value="NADH_UbQ_OxRdtase_Gsu"/>
</dbReference>
<reference evidence="16" key="2">
    <citation type="submission" date="2020-09" db="EMBL/GenBank/DDBJ databases">
        <authorList>
            <person name="Sun Q."/>
            <person name="Ohkuma M."/>
        </authorList>
    </citation>
    <scope>NUCLEOTIDE SEQUENCE</scope>
    <source>
        <strain evidence="16">JCM 31311</strain>
    </source>
</reference>
<evidence type="ECO:0000256" key="13">
    <source>
        <dbReference type="RuleBase" id="RU003525"/>
    </source>
</evidence>
<evidence type="ECO:0000256" key="3">
    <source>
        <dbReference type="ARBA" id="ARBA00005404"/>
    </source>
</evidence>
<dbReference type="SUPFAM" id="SSF54292">
    <property type="entry name" value="2Fe-2S ferredoxin-like"/>
    <property type="match status" value="1"/>
</dbReference>
<evidence type="ECO:0000313" key="17">
    <source>
        <dbReference type="Proteomes" id="UP000603865"/>
    </source>
</evidence>
<dbReference type="PROSITE" id="PS00643">
    <property type="entry name" value="COMPLEX1_75K_3"/>
    <property type="match status" value="1"/>
</dbReference>
<dbReference type="EC" id="7.1.1.-" evidence="13"/>
<comment type="catalytic activity">
    <reaction evidence="12 13">
        <text>a quinone + NADH + 5 H(+)(in) = a quinol + NAD(+) + 4 H(+)(out)</text>
        <dbReference type="Rhea" id="RHEA:57888"/>
        <dbReference type="ChEBI" id="CHEBI:15378"/>
        <dbReference type="ChEBI" id="CHEBI:24646"/>
        <dbReference type="ChEBI" id="CHEBI:57540"/>
        <dbReference type="ChEBI" id="CHEBI:57945"/>
        <dbReference type="ChEBI" id="CHEBI:132124"/>
    </reaction>
</comment>
<comment type="caution">
    <text evidence="16">The sequence shown here is derived from an EMBL/GenBank/DDBJ whole genome shotgun (WGS) entry which is preliminary data.</text>
</comment>
<dbReference type="GO" id="GO:0016651">
    <property type="term" value="F:oxidoreductase activity, acting on NAD(P)H"/>
    <property type="evidence" value="ECO:0007669"/>
    <property type="project" value="InterPro"/>
</dbReference>
<dbReference type="AlphaFoldDB" id="A0A918BW01"/>
<keyword evidence="8 13" id="KW-0408">Iron</keyword>
<comment type="similarity">
    <text evidence="3 13">Belongs to the complex I 75 kDa subunit family.</text>
</comment>
<dbReference type="FunFam" id="3.10.20.740:FF:000004">
    <property type="entry name" value="NADH-quinone oxidoreductase"/>
    <property type="match status" value="1"/>
</dbReference>
<dbReference type="GO" id="GO:0051539">
    <property type="term" value="F:4 iron, 4 sulfur cluster binding"/>
    <property type="evidence" value="ECO:0007669"/>
    <property type="project" value="UniProtKB-KW"/>
</dbReference>
<dbReference type="InterPro" id="IPR019574">
    <property type="entry name" value="NADH_UbQ_OxRdtase_Gsu_4Fe4S-bd"/>
</dbReference>
<protein>
    <recommendedName>
        <fullName evidence="13">NADH-quinone oxidoreductase</fullName>
        <ecNumber evidence="13">7.1.1.-</ecNumber>
    </recommendedName>
</protein>
<dbReference type="SUPFAM" id="SSF53706">
    <property type="entry name" value="Formate dehydrogenase/DMSO reductase, domains 1-3"/>
    <property type="match status" value="1"/>
</dbReference>
<dbReference type="PANTHER" id="PTHR43105">
    <property type="entry name" value="RESPIRATORY NITRATE REDUCTASE"/>
    <property type="match status" value="1"/>
</dbReference>
<keyword evidence="5 13" id="KW-0001">2Fe-2S</keyword>
<dbReference type="GO" id="GO:0008137">
    <property type="term" value="F:NADH dehydrogenase (ubiquinone) activity"/>
    <property type="evidence" value="ECO:0007669"/>
    <property type="project" value="UniProtKB-UniRule"/>
</dbReference>
<evidence type="ECO:0000259" key="14">
    <source>
        <dbReference type="PROSITE" id="PS51669"/>
    </source>
</evidence>
<dbReference type="InterPro" id="IPR001041">
    <property type="entry name" value="2Fe-2S_ferredoxin-type"/>
</dbReference>
<dbReference type="InterPro" id="IPR054351">
    <property type="entry name" value="NADH_UbQ_OxRdtase_ferredoxin"/>
</dbReference>
<dbReference type="InterPro" id="IPR050123">
    <property type="entry name" value="Prok_molybdopt-oxidoreductase"/>
</dbReference>
<evidence type="ECO:0000256" key="2">
    <source>
        <dbReference type="ARBA" id="ARBA00004370"/>
    </source>
</evidence>
<feature type="domain" description="4Fe-4S Mo/W bis-MGD-type" evidence="14">
    <location>
        <begin position="238"/>
        <end position="294"/>
    </location>
</feature>
<dbReference type="PROSITE" id="PS51669">
    <property type="entry name" value="4FE4S_MOW_BIS_MGD"/>
    <property type="match status" value="1"/>
</dbReference>
<name>A0A918BW01_9DEIO</name>
<dbReference type="InterPro" id="IPR006656">
    <property type="entry name" value="Mopterin_OxRdtase"/>
</dbReference>
<dbReference type="InterPro" id="IPR000283">
    <property type="entry name" value="NADH_UbQ_OxRdtase_75kDa_su_CS"/>
</dbReference>
<dbReference type="Gene3D" id="3.10.20.740">
    <property type="match status" value="1"/>
</dbReference>
<proteinExistence type="inferred from homology"/>
<dbReference type="InterPro" id="IPR006963">
    <property type="entry name" value="Mopterin_OxRdtase_4Fe-4S_dom"/>
</dbReference>
<keyword evidence="11" id="KW-0472">Membrane</keyword>
<comment type="cofactor">
    <cofactor evidence="13">
        <name>[2Fe-2S] cluster</name>
        <dbReference type="ChEBI" id="CHEBI:190135"/>
    </cofactor>
    <text evidence="13">Binds 1 [2Fe-2S] cluster per subunit.</text>
</comment>
<dbReference type="CDD" id="cd00207">
    <property type="entry name" value="fer2"/>
    <property type="match status" value="1"/>
</dbReference>
<dbReference type="PANTHER" id="PTHR43105:SF13">
    <property type="entry name" value="NADH-UBIQUINONE OXIDOREDUCTASE 75 KDA SUBUNIT, MITOCHONDRIAL"/>
    <property type="match status" value="1"/>
</dbReference>
<dbReference type="Pfam" id="PF04879">
    <property type="entry name" value="Molybdop_Fe4S4"/>
    <property type="match status" value="1"/>
</dbReference>
<keyword evidence="7 13" id="KW-1278">Translocase</keyword>
<dbReference type="Pfam" id="PF10588">
    <property type="entry name" value="NADH-G_4Fe-4S_3"/>
    <property type="match status" value="1"/>
</dbReference>
<dbReference type="GO" id="GO:0046872">
    <property type="term" value="F:metal ion binding"/>
    <property type="evidence" value="ECO:0007669"/>
    <property type="project" value="UniProtKB-UniRule"/>
</dbReference>
<dbReference type="PROSITE" id="PS51839">
    <property type="entry name" value="4FE4S_HC3"/>
    <property type="match status" value="1"/>
</dbReference>
<comment type="cofactor">
    <cofactor evidence="1 13">
        <name>[4Fe-4S] cluster</name>
        <dbReference type="ChEBI" id="CHEBI:49883"/>
    </cofactor>
</comment>
<keyword evidence="9 13" id="KW-0411">Iron-sulfur</keyword>
<organism evidence="16 17">
    <name type="scientific">Deinococcus ruber</name>
    <dbReference type="NCBI Taxonomy" id="1848197"/>
    <lineage>
        <taxon>Bacteria</taxon>
        <taxon>Thermotogati</taxon>
        <taxon>Deinococcota</taxon>
        <taxon>Deinococci</taxon>
        <taxon>Deinococcales</taxon>
        <taxon>Deinococcaceae</taxon>
        <taxon>Deinococcus</taxon>
    </lineage>
</organism>
<dbReference type="Gene3D" id="2.20.25.90">
    <property type="entry name" value="ADC-like domains"/>
    <property type="match status" value="1"/>
</dbReference>